<evidence type="ECO:0000256" key="8">
    <source>
        <dbReference type="SAM" id="SignalP"/>
    </source>
</evidence>
<evidence type="ECO:0000256" key="4">
    <source>
        <dbReference type="ARBA" id="ARBA00023069"/>
    </source>
</evidence>
<dbReference type="Gene3D" id="2.60.40.10">
    <property type="entry name" value="Immunoglobulins"/>
    <property type="match status" value="6"/>
</dbReference>
<evidence type="ECO:0000313" key="11">
    <source>
        <dbReference type="Proteomes" id="UP001500279"/>
    </source>
</evidence>
<dbReference type="EMBL" id="BAAAEW010000042">
    <property type="protein sequence ID" value="GAA0764365.1"/>
    <property type="molecule type" value="Genomic_DNA"/>
</dbReference>
<evidence type="ECO:0000256" key="5">
    <source>
        <dbReference type="ARBA" id="ARBA00023273"/>
    </source>
</evidence>
<accession>A0ABN1KEE8</accession>
<keyword evidence="11" id="KW-1185">Reference proteome</keyword>
<feature type="chain" id="PRO_5045273277" description="HYDIN/VesB/CFA65-like Ig-like domain-containing protein" evidence="8">
    <location>
        <begin position="24"/>
        <end position="842"/>
    </location>
</feature>
<keyword evidence="4" id="KW-0969">Cilium</keyword>
<keyword evidence="3" id="KW-0963">Cytoplasm</keyword>
<keyword evidence="7" id="KW-0472">Membrane</keyword>
<sequence>MWRVLRTAACLAALAFCWTGAWAQDASNGGNLYIATLVSAKRSCSNSACHGTLPSGAQNRITNGIDAGKIKSAISAQSQMQFLSGRLSDTEFNDLAAYIAGKLGGTPVYLPVAAAPSPTVSPASLQFGTQPIGQTTPVQTVTVGNAASATAALVLGDIGVTAGSDFAIAGGTCTKGMQLVAGGSCTVALTFRPTLAGTRSGTLTAAHDGPGGASTVSLAGLGGDTAPTVSLSPTQLTFSQAVGSTSASQRVVVSNTGAATLVIGSVQVTGTSATDYALGSGSTCIAGATVAVSSNCVLDLSFSPAALGTRSAAVVLQHNAGSGSSTVALVGEGTAAPSPNMTLNATRLDLGTQALGIAGPPRTLEVGNAGAAGLAISGISASGVHAADMVLGGTCQVGSNVPPGSTCTITVALKPSALGTRVATLDIASNTPSGTASVSLSGEAIATPAPSLSLSPVALGFGRVALGTTSSPHLAILSNSGSAALNIASITSSSNEFSVNHDCPPQLTAGSACSIGVSFTPAGATAAEQVQIVSNAFSSPNSIVLTGLGVTSALPVLVWQGSDTRIAFATTEVGKSLASDALTLVNKGPGVVAVSAFGLAGVSPQAFSVGGGTCLGGVHLAEGESCTVVVSFVPDSAGSLSATLLVASDGENPAEIALSGVGAASTSTGGGGSGGGGSGGGGSGGGGSGGGGNLSSPFVADQSTLDFRAIVVRTGGRSEPLVIRVTNQSNATATLNGVSTTGGFVVQAAAASDACASMPWTLAPGASCTLAVQFAPSTGGSATGTLRIVAADTSALEVPLQAEAKTEVTNVGGGGAVSFEALLALALMALLLTWAGRRSAVK</sequence>
<dbReference type="InterPro" id="IPR036909">
    <property type="entry name" value="Cyt_c-like_dom_sf"/>
</dbReference>
<dbReference type="Proteomes" id="UP001500279">
    <property type="component" value="Unassembled WGS sequence"/>
</dbReference>
<keyword evidence="5" id="KW-0966">Cell projection</keyword>
<evidence type="ECO:0000256" key="6">
    <source>
        <dbReference type="SAM" id="MobiDB-lite"/>
    </source>
</evidence>
<reference evidence="10 11" key="1">
    <citation type="journal article" date="2019" name="Int. J. Syst. Evol. Microbiol.">
        <title>The Global Catalogue of Microorganisms (GCM) 10K type strain sequencing project: providing services to taxonomists for standard genome sequencing and annotation.</title>
        <authorList>
            <consortium name="The Broad Institute Genomics Platform"/>
            <consortium name="The Broad Institute Genome Sequencing Center for Infectious Disease"/>
            <person name="Wu L."/>
            <person name="Ma J."/>
        </authorList>
    </citation>
    <scope>NUCLEOTIDE SEQUENCE [LARGE SCALE GENOMIC DNA]</scope>
    <source>
        <strain evidence="10 11">JCM 15503</strain>
    </source>
</reference>
<feature type="transmembrane region" description="Helical" evidence="7">
    <location>
        <begin position="815"/>
        <end position="835"/>
    </location>
</feature>
<keyword evidence="8" id="KW-0732">Signal</keyword>
<evidence type="ECO:0000256" key="2">
    <source>
        <dbReference type="ARBA" id="ARBA00004496"/>
    </source>
</evidence>
<comment type="subcellular location">
    <subcellularLocation>
        <location evidence="1">Cell projection</location>
        <location evidence="1">Cilium</location>
    </subcellularLocation>
    <subcellularLocation>
        <location evidence="2">Cytoplasm</location>
    </subcellularLocation>
</comment>
<gene>
    <name evidence="10" type="ORF">GCM10009107_50350</name>
</gene>
<feature type="region of interest" description="Disordered" evidence="6">
    <location>
        <begin position="667"/>
        <end position="695"/>
    </location>
</feature>
<feature type="compositionally biased region" description="Gly residues" evidence="6">
    <location>
        <begin position="668"/>
        <end position="693"/>
    </location>
</feature>
<dbReference type="SUPFAM" id="SSF46626">
    <property type="entry name" value="Cytochrome c"/>
    <property type="match status" value="1"/>
</dbReference>
<evidence type="ECO:0000256" key="1">
    <source>
        <dbReference type="ARBA" id="ARBA00004138"/>
    </source>
</evidence>
<protein>
    <recommendedName>
        <fullName evidence="9">HYDIN/VesB/CFA65-like Ig-like domain-containing protein</fullName>
    </recommendedName>
</protein>
<name>A0ABN1KEE8_9BURK</name>
<feature type="domain" description="HYDIN/VesB/CFA65-like Ig-like" evidence="9">
    <location>
        <begin position="227"/>
        <end position="327"/>
    </location>
</feature>
<dbReference type="InterPro" id="IPR053879">
    <property type="entry name" value="HYDIN_VesB_CFA65-like_Ig"/>
</dbReference>
<comment type="caution">
    <text evidence="10">The sequence shown here is derived from an EMBL/GenBank/DDBJ whole genome shotgun (WGS) entry which is preliminary data.</text>
</comment>
<dbReference type="NCBIfam" id="NF012200">
    <property type="entry name" value="choice_anch_D"/>
    <property type="match status" value="6"/>
</dbReference>
<evidence type="ECO:0000256" key="3">
    <source>
        <dbReference type="ARBA" id="ARBA00022490"/>
    </source>
</evidence>
<dbReference type="Pfam" id="PF22544">
    <property type="entry name" value="HYDIN_VesB_CFA65-like_Ig"/>
    <property type="match status" value="1"/>
</dbReference>
<proteinExistence type="predicted"/>
<evidence type="ECO:0000259" key="9">
    <source>
        <dbReference type="Pfam" id="PF22544"/>
    </source>
</evidence>
<dbReference type="RefSeq" id="WP_231011101.1">
    <property type="nucleotide sequence ID" value="NZ_BAAAEW010000042.1"/>
</dbReference>
<evidence type="ECO:0000313" key="10">
    <source>
        <dbReference type="EMBL" id="GAA0764365.1"/>
    </source>
</evidence>
<dbReference type="InterPro" id="IPR013783">
    <property type="entry name" value="Ig-like_fold"/>
</dbReference>
<keyword evidence="7" id="KW-0812">Transmembrane</keyword>
<keyword evidence="7" id="KW-1133">Transmembrane helix</keyword>
<feature type="signal peptide" evidence="8">
    <location>
        <begin position="1"/>
        <end position="23"/>
    </location>
</feature>
<organism evidence="10 11">
    <name type="scientific">Ideonella azotifigens</name>
    <dbReference type="NCBI Taxonomy" id="513160"/>
    <lineage>
        <taxon>Bacteria</taxon>
        <taxon>Pseudomonadati</taxon>
        <taxon>Pseudomonadota</taxon>
        <taxon>Betaproteobacteria</taxon>
        <taxon>Burkholderiales</taxon>
        <taxon>Sphaerotilaceae</taxon>
        <taxon>Ideonella</taxon>
    </lineage>
</organism>
<evidence type="ECO:0000256" key="7">
    <source>
        <dbReference type="SAM" id="Phobius"/>
    </source>
</evidence>